<evidence type="ECO:0000256" key="3">
    <source>
        <dbReference type="ARBA" id="ARBA00023204"/>
    </source>
</evidence>
<feature type="domain" description="PD-(D/E)XK endonuclease-like" evidence="4">
    <location>
        <begin position="74"/>
        <end position="213"/>
    </location>
</feature>
<organism evidence="5 6">
    <name type="scientific">Microbacterium azadirachtae</name>
    <dbReference type="NCBI Taxonomy" id="582680"/>
    <lineage>
        <taxon>Bacteria</taxon>
        <taxon>Bacillati</taxon>
        <taxon>Actinomycetota</taxon>
        <taxon>Actinomycetes</taxon>
        <taxon>Micrococcales</taxon>
        <taxon>Microbacteriaceae</taxon>
        <taxon>Microbacterium</taxon>
    </lineage>
</organism>
<evidence type="ECO:0000256" key="2">
    <source>
        <dbReference type="ARBA" id="ARBA00022806"/>
    </source>
</evidence>
<evidence type="ECO:0000259" key="4">
    <source>
        <dbReference type="Pfam" id="PF12705"/>
    </source>
</evidence>
<dbReference type="Proteomes" id="UP000198877">
    <property type="component" value="Unassembled WGS sequence"/>
</dbReference>
<protein>
    <submittedName>
        <fullName evidence="5">PD-(D/E)XK nuclease superfamily protein</fullName>
    </submittedName>
</protein>
<dbReference type="Pfam" id="PF12705">
    <property type="entry name" value="PDDEXK_1"/>
    <property type="match status" value="1"/>
</dbReference>
<keyword evidence="2" id="KW-0347">Helicase</keyword>
<keyword evidence="2" id="KW-0547">Nucleotide-binding</keyword>
<dbReference type="InterPro" id="IPR038726">
    <property type="entry name" value="PDDEXK_AddAB-type"/>
</dbReference>
<gene>
    <name evidence="5" type="ORF">SAMN04488591_0755</name>
</gene>
<evidence type="ECO:0000256" key="1">
    <source>
        <dbReference type="ARBA" id="ARBA00022763"/>
    </source>
</evidence>
<keyword evidence="2" id="KW-0067">ATP-binding</keyword>
<keyword evidence="2" id="KW-0378">Hydrolase</keyword>
<reference evidence="6" key="1">
    <citation type="submission" date="2016-10" db="EMBL/GenBank/DDBJ databases">
        <authorList>
            <person name="Varghese N."/>
            <person name="Submissions S."/>
        </authorList>
    </citation>
    <scope>NUCLEOTIDE SEQUENCE [LARGE SCALE GENOMIC DNA]</scope>
    <source>
        <strain evidence="6">CL127</strain>
    </source>
</reference>
<dbReference type="EMBL" id="FOYR01000001">
    <property type="protein sequence ID" value="SFR37183.1"/>
    <property type="molecule type" value="Genomic_DNA"/>
</dbReference>
<dbReference type="AlphaFoldDB" id="A0A1I6G4P0"/>
<proteinExistence type="predicted"/>
<accession>A0A1I6G4P0</accession>
<sequence>MLRGVIAHRAVLWPFTRPCIGPWLDTYRRRRAIQSEADITMDVLETSIRAAWDSGHAAQYRAAEALLNLNGPSDEKAAFEAVSRRLSQSDRDAVLAGLRGTVRNAADALDQWVRTRGTRGDEFSCLWAEVPLLAVDGYFKQPDDAAQHNAQVDLVGFRAGGDVEIIDLKFGNHAPPDWVVTRDRKQIDRYLHAARARLTAPNRQITGRLLYIGRGTPTSHWTPWQSLTA</sequence>
<dbReference type="GO" id="GO:0004386">
    <property type="term" value="F:helicase activity"/>
    <property type="evidence" value="ECO:0007669"/>
    <property type="project" value="UniProtKB-KW"/>
</dbReference>
<keyword evidence="1" id="KW-0227">DNA damage</keyword>
<evidence type="ECO:0000313" key="6">
    <source>
        <dbReference type="Proteomes" id="UP000198877"/>
    </source>
</evidence>
<dbReference type="GO" id="GO:0006281">
    <property type="term" value="P:DNA repair"/>
    <property type="evidence" value="ECO:0007669"/>
    <property type="project" value="UniProtKB-KW"/>
</dbReference>
<evidence type="ECO:0000313" key="5">
    <source>
        <dbReference type="EMBL" id="SFR37183.1"/>
    </source>
</evidence>
<name>A0A1I6G4P0_9MICO</name>
<keyword evidence="3" id="KW-0234">DNA repair</keyword>